<name>A0A0C9X7F9_9AGAR</name>
<evidence type="ECO:0000313" key="1">
    <source>
        <dbReference type="EMBL" id="KIJ93501.1"/>
    </source>
</evidence>
<dbReference type="EMBL" id="KN838840">
    <property type="protein sequence ID" value="KIJ93501.1"/>
    <property type="molecule type" value="Genomic_DNA"/>
</dbReference>
<dbReference type="OrthoDB" id="3027112at2759"/>
<sequence length="161" mass="17578">MIKVPVNSVIFYLLWTTPLNIIPTWIVQILQTGVAHFFAEGLEGRGPPPWRRRRGRLGLENATLNPNASSDIPYPTSSNDDVETAATSYVETAASDSGSLLQTDELCDITVRFPEGQLSVVTGPSASGKTALLNNVMSKDTSRINENGYLHAISTQFNLRD</sequence>
<proteinExistence type="predicted"/>
<organism evidence="1 2">
    <name type="scientific">Laccaria amethystina LaAM-08-1</name>
    <dbReference type="NCBI Taxonomy" id="1095629"/>
    <lineage>
        <taxon>Eukaryota</taxon>
        <taxon>Fungi</taxon>
        <taxon>Dikarya</taxon>
        <taxon>Basidiomycota</taxon>
        <taxon>Agaricomycotina</taxon>
        <taxon>Agaricomycetes</taxon>
        <taxon>Agaricomycetidae</taxon>
        <taxon>Agaricales</taxon>
        <taxon>Agaricineae</taxon>
        <taxon>Hydnangiaceae</taxon>
        <taxon>Laccaria</taxon>
    </lineage>
</organism>
<gene>
    <name evidence="1" type="ORF">K443DRAFT_684502</name>
</gene>
<evidence type="ECO:0000313" key="2">
    <source>
        <dbReference type="Proteomes" id="UP000054477"/>
    </source>
</evidence>
<dbReference type="Gene3D" id="3.40.50.300">
    <property type="entry name" value="P-loop containing nucleotide triphosphate hydrolases"/>
    <property type="match status" value="1"/>
</dbReference>
<dbReference type="InterPro" id="IPR027417">
    <property type="entry name" value="P-loop_NTPase"/>
</dbReference>
<dbReference type="AlphaFoldDB" id="A0A0C9X7F9"/>
<evidence type="ECO:0008006" key="3">
    <source>
        <dbReference type="Google" id="ProtNLM"/>
    </source>
</evidence>
<reference evidence="2" key="2">
    <citation type="submission" date="2015-01" db="EMBL/GenBank/DDBJ databases">
        <title>Evolutionary Origins and Diversification of the Mycorrhizal Mutualists.</title>
        <authorList>
            <consortium name="DOE Joint Genome Institute"/>
            <consortium name="Mycorrhizal Genomics Consortium"/>
            <person name="Kohler A."/>
            <person name="Kuo A."/>
            <person name="Nagy L.G."/>
            <person name="Floudas D."/>
            <person name="Copeland A."/>
            <person name="Barry K.W."/>
            <person name="Cichocki N."/>
            <person name="Veneault-Fourrey C."/>
            <person name="LaButti K."/>
            <person name="Lindquist E.A."/>
            <person name="Lipzen A."/>
            <person name="Lundell T."/>
            <person name="Morin E."/>
            <person name="Murat C."/>
            <person name="Riley R."/>
            <person name="Ohm R."/>
            <person name="Sun H."/>
            <person name="Tunlid A."/>
            <person name="Henrissat B."/>
            <person name="Grigoriev I.V."/>
            <person name="Hibbett D.S."/>
            <person name="Martin F."/>
        </authorList>
    </citation>
    <scope>NUCLEOTIDE SEQUENCE [LARGE SCALE GENOMIC DNA]</scope>
    <source>
        <strain evidence="2">LaAM-08-1</strain>
    </source>
</reference>
<dbReference type="STRING" id="1095629.A0A0C9X7F9"/>
<reference evidence="1 2" key="1">
    <citation type="submission" date="2014-04" db="EMBL/GenBank/DDBJ databases">
        <authorList>
            <consortium name="DOE Joint Genome Institute"/>
            <person name="Kuo A."/>
            <person name="Kohler A."/>
            <person name="Nagy L.G."/>
            <person name="Floudas D."/>
            <person name="Copeland A."/>
            <person name="Barry K.W."/>
            <person name="Cichocki N."/>
            <person name="Veneault-Fourrey C."/>
            <person name="LaButti K."/>
            <person name="Lindquist E.A."/>
            <person name="Lipzen A."/>
            <person name="Lundell T."/>
            <person name="Morin E."/>
            <person name="Murat C."/>
            <person name="Sun H."/>
            <person name="Tunlid A."/>
            <person name="Henrissat B."/>
            <person name="Grigoriev I.V."/>
            <person name="Hibbett D.S."/>
            <person name="Martin F."/>
            <person name="Nordberg H.P."/>
            <person name="Cantor M.N."/>
            <person name="Hua S.X."/>
        </authorList>
    </citation>
    <scope>NUCLEOTIDE SEQUENCE [LARGE SCALE GENOMIC DNA]</scope>
    <source>
        <strain evidence="1 2">LaAM-08-1</strain>
    </source>
</reference>
<accession>A0A0C9X7F9</accession>
<dbReference type="HOGENOM" id="CLU_139282_0_0_1"/>
<keyword evidence="2" id="KW-1185">Reference proteome</keyword>
<dbReference type="Proteomes" id="UP000054477">
    <property type="component" value="Unassembled WGS sequence"/>
</dbReference>
<protein>
    <recommendedName>
        <fullName evidence="3">ABC transporter domain-containing protein</fullName>
    </recommendedName>
</protein>